<evidence type="ECO:0000256" key="3">
    <source>
        <dbReference type="ARBA" id="ARBA00022827"/>
    </source>
</evidence>
<dbReference type="GO" id="GO:0003954">
    <property type="term" value="F:NADH dehydrogenase activity"/>
    <property type="evidence" value="ECO:0007669"/>
    <property type="project" value="InterPro"/>
</dbReference>
<evidence type="ECO:0000259" key="6">
    <source>
        <dbReference type="Pfam" id="PF07992"/>
    </source>
</evidence>
<reference evidence="8" key="1">
    <citation type="submission" date="2015-11" db="EMBL/GenBank/DDBJ databases">
        <authorList>
            <person name="Varghese N."/>
        </authorList>
    </citation>
    <scope>NUCLEOTIDE SEQUENCE [LARGE SCALE GENOMIC DNA]</scope>
    <source>
        <strain evidence="8">DSM 45899</strain>
    </source>
</reference>
<evidence type="ECO:0000313" key="7">
    <source>
        <dbReference type="EMBL" id="CUU56182.1"/>
    </source>
</evidence>
<dbReference type="AlphaFoldDB" id="A0A0S4QNV4"/>
<dbReference type="InterPro" id="IPR036188">
    <property type="entry name" value="FAD/NAD-bd_sf"/>
</dbReference>
<dbReference type="SUPFAM" id="SSF51905">
    <property type="entry name" value="FAD/NAD(P)-binding domain"/>
    <property type="match status" value="1"/>
</dbReference>
<dbReference type="Pfam" id="PF07992">
    <property type="entry name" value="Pyr_redox_2"/>
    <property type="match status" value="1"/>
</dbReference>
<dbReference type="InterPro" id="IPR023753">
    <property type="entry name" value="FAD/NAD-binding_dom"/>
</dbReference>
<dbReference type="EMBL" id="FAOZ01000007">
    <property type="protein sequence ID" value="CUU56182.1"/>
    <property type="molecule type" value="Genomic_DNA"/>
</dbReference>
<name>A0A0S4QNV4_9ACTN</name>
<evidence type="ECO:0000256" key="5">
    <source>
        <dbReference type="ARBA" id="ARBA00023027"/>
    </source>
</evidence>
<comment type="similarity">
    <text evidence="1">Belongs to the NADH dehydrogenase family.</text>
</comment>
<evidence type="ECO:0000313" key="8">
    <source>
        <dbReference type="Proteomes" id="UP000198802"/>
    </source>
</evidence>
<proteinExistence type="inferred from homology"/>
<keyword evidence="4" id="KW-0560">Oxidoreductase</keyword>
<dbReference type="InterPro" id="IPR045024">
    <property type="entry name" value="NDH-2"/>
</dbReference>
<keyword evidence="2" id="KW-0285">Flavoprotein</keyword>
<keyword evidence="3" id="KW-0274">FAD</keyword>
<keyword evidence="5" id="KW-0520">NAD</keyword>
<dbReference type="RefSeq" id="WP_091276016.1">
    <property type="nucleotide sequence ID" value="NZ_FAOZ01000007.1"/>
</dbReference>
<accession>A0A0S4QNV4</accession>
<evidence type="ECO:0000256" key="4">
    <source>
        <dbReference type="ARBA" id="ARBA00023002"/>
    </source>
</evidence>
<dbReference type="Gene3D" id="3.50.50.100">
    <property type="match status" value="1"/>
</dbReference>
<keyword evidence="8" id="KW-1185">Reference proteome</keyword>
<protein>
    <submittedName>
        <fullName evidence="7">NADH dehydrogenase</fullName>
    </submittedName>
</protein>
<evidence type="ECO:0000256" key="2">
    <source>
        <dbReference type="ARBA" id="ARBA00022630"/>
    </source>
</evidence>
<dbReference type="PANTHER" id="PTHR43706:SF45">
    <property type="entry name" value="NADH DEHYDROGENASE-LIKE PROTEIN RV1812C"/>
    <property type="match status" value="1"/>
</dbReference>
<sequence>MKNSPTIARLVRRTEQWRHAGPENAPPKEAPVLRPRALTSADLIGDGRRRPKVIVVGSGYAGLGVLQYLEARLPAHAADLALVSPVDHLLYTSLLPQVAAGDIEPRHLAVSVRGTLRRTVSHLGHVTEIDPTARNVTVLSRAGVPFTLAWDRLVLAPGAHTRTFDIPGLAEFGLGMKNLAEAVFLRDHVLRQMAYADAAVHEAERRAHCTFVVVGAGYTGTELAAQMRRFTMKALAQFPRLRSDQVRWLLLDLAPKVLPELDEHLGIGASRVLRERGVEVRLKTSVQQVRPDSVTLTSGEIIPTHTLVWCAGVTPNPLVSSFGAETVRGRLVVDERFRVPGHAGVFALGDAAAVPDSTRGGVPAGQTAQNAVRQGTAAGRNIAASLGYGAMRPYHHRDLGFVVDLGGADAVANPLGLRLSGVPAAVVTRAYHLLALKAGTNRAYVAADWILGALMKPRTVQLGFLPPPHATIAQVEQTELYQA</sequence>
<organism evidence="7 8">
    <name type="scientific">Parafrankia irregularis</name>
    <dbReference type="NCBI Taxonomy" id="795642"/>
    <lineage>
        <taxon>Bacteria</taxon>
        <taxon>Bacillati</taxon>
        <taxon>Actinomycetota</taxon>
        <taxon>Actinomycetes</taxon>
        <taxon>Frankiales</taxon>
        <taxon>Frankiaceae</taxon>
        <taxon>Parafrankia</taxon>
    </lineage>
</organism>
<dbReference type="PRINTS" id="PR00368">
    <property type="entry name" value="FADPNR"/>
</dbReference>
<dbReference type="PANTHER" id="PTHR43706">
    <property type="entry name" value="NADH DEHYDROGENASE"/>
    <property type="match status" value="1"/>
</dbReference>
<feature type="domain" description="FAD/NAD(P)-binding" evidence="6">
    <location>
        <begin position="52"/>
        <end position="375"/>
    </location>
</feature>
<dbReference type="Proteomes" id="UP000198802">
    <property type="component" value="Unassembled WGS sequence"/>
</dbReference>
<gene>
    <name evidence="7" type="ORF">Ga0074812_10766</name>
</gene>
<evidence type="ECO:0000256" key="1">
    <source>
        <dbReference type="ARBA" id="ARBA00005272"/>
    </source>
</evidence>